<dbReference type="InterPro" id="IPR036010">
    <property type="entry name" value="2Fe-2S_ferredoxin-like_sf"/>
</dbReference>
<accession>A0ABV5WFT8</accession>
<dbReference type="SUPFAM" id="SSF54292">
    <property type="entry name" value="2Fe-2S ferredoxin-like"/>
    <property type="match status" value="1"/>
</dbReference>
<gene>
    <name evidence="2" type="ORF">ACFFMS_13690</name>
</gene>
<comment type="caution">
    <text evidence="2">The sequence shown here is derived from an EMBL/GenBank/DDBJ whole genome shotgun (WGS) entry which is preliminary data.</text>
</comment>
<dbReference type="InterPro" id="IPR012675">
    <property type="entry name" value="Beta-grasp_dom_sf"/>
</dbReference>
<dbReference type="InterPro" id="IPR001041">
    <property type="entry name" value="2Fe-2S_ferredoxin-type"/>
</dbReference>
<sequence length="123" mass="13555">MNKRMLTVGSLIPKHMLLTNHLVIHPIVKASPSATEHRHPNSINLLQNQIQFEVRPAKGNLLDVALEQGQALQYKCRKGTCGVCTVQVVEGASCLSSPNEKEQKKLKKGINDGYRLACQANIT</sequence>
<dbReference type="Proteomes" id="UP001589609">
    <property type="component" value="Unassembled WGS sequence"/>
</dbReference>
<dbReference type="InterPro" id="IPR006058">
    <property type="entry name" value="2Fe2S_fd_BS"/>
</dbReference>
<evidence type="ECO:0000259" key="1">
    <source>
        <dbReference type="PROSITE" id="PS51085"/>
    </source>
</evidence>
<feature type="domain" description="2Fe-2S ferredoxin-type" evidence="1">
    <location>
        <begin position="41"/>
        <end position="123"/>
    </location>
</feature>
<reference evidence="2 3" key="1">
    <citation type="submission" date="2024-09" db="EMBL/GenBank/DDBJ databases">
        <authorList>
            <person name="Sun Q."/>
            <person name="Mori K."/>
        </authorList>
    </citation>
    <scope>NUCLEOTIDE SEQUENCE [LARGE SCALE GENOMIC DNA]</scope>
    <source>
        <strain evidence="2 3">JCM 11201</strain>
    </source>
</reference>
<evidence type="ECO:0000313" key="3">
    <source>
        <dbReference type="Proteomes" id="UP001589609"/>
    </source>
</evidence>
<keyword evidence="3" id="KW-1185">Reference proteome</keyword>
<dbReference type="CDD" id="cd00207">
    <property type="entry name" value="fer2"/>
    <property type="match status" value="1"/>
</dbReference>
<dbReference type="PROSITE" id="PS51085">
    <property type="entry name" value="2FE2S_FER_2"/>
    <property type="match status" value="1"/>
</dbReference>
<dbReference type="Gene3D" id="3.10.20.30">
    <property type="match status" value="1"/>
</dbReference>
<dbReference type="EMBL" id="JBHMAF010000073">
    <property type="protein sequence ID" value="MFB9759477.1"/>
    <property type="molecule type" value="Genomic_DNA"/>
</dbReference>
<dbReference type="PROSITE" id="PS00197">
    <property type="entry name" value="2FE2S_FER_1"/>
    <property type="match status" value="1"/>
</dbReference>
<evidence type="ECO:0000313" key="2">
    <source>
        <dbReference type="EMBL" id="MFB9759477.1"/>
    </source>
</evidence>
<dbReference type="Pfam" id="PF00111">
    <property type="entry name" value="Fer2"/>
    <property type="match status" value="1"/>
</dbReference>
<proteinExistence type="predicted"/>
<name>A0ABV5WFT8_9BACI</name>
<dbReference type="RefSeq" id="WP_379949788.1">
    <property type="nucleotide sequence ID" value="NZ_JBHMAF010000073.1"/>
</dbReference>
<protein>
    <submittedName>
        <fullName evidence="2">2Fe-2S iron-sulfur cluster-binding protein</fullName>
    </submittedName>
</protein>
<organism evidence="2 3">
    <name type="scientific">Ectobacillus funiculus</name>
    <dbReference type="NCBI Taxonomy" id="137993"/>
    <lineage>
        <taxon>Bacteria</taxon>
        <taxon>Bacillati</taxon>
        <taxon>Bacillota</taxon>
        <taxon>Bacilli</taxon>
        <taxon>Bacillales</taxon>
        <taxon>Bacillaceae</taxon>
        <taxon>Ectobacillus</taxon>
    </lineage>
</organism>